<organism evidence="1">
    <name type="scientific">Streptomyces haneummycinicus</name>
    <dbReference type="NCBI Taxonomy" id="3074435"/>
    <lineage>
        <taxon>Bacteria</taxon>
        <taxon>Bacillati</taxon>
        <taxon>Actinomycetota</taxon>
        <taxon>Actinomycetes</taxon>
        <taxon>Kitasatosporales</taxon>
        <taxon>Streptomycetaceae</taxon>
        <taxon>Streptomyces</taxon>
    </lineage>
</organism>
<protein>
    <submittedName>
        <fullName evidence="1">Uncharacterized protein</fullName>
    </submittedName>
</protein>
<proteinExistence type="predicted"/>
<gene>
    <name evidence="1" type="ORF">SHKM778_57160</name>
</gene>
<evidence type="ECO:0000313" key="1">
    <source>
        <dbReference type="EMBL" id="BFO19328.1"/>
    </source>
</evidence>
<reference evidence="1" key="1">
    <citation type="submission" date="2024-06" db="EMBL/GenBank/DDBJ databases">
        <authorList>
            <consortium name="consrtm"/>
            <person name="Uemura M."/>
            <person name="Terahara T."/>
        </authorList>
    </citation>
    <scope>NUCLEOTIDE SEQUENCE</scope>
    <source>
        <strain evidence="1">KM77-8</strain>
    </source>
</reference>
<dbReference type="EMBL" id="AP035768">
    <property type="protein sequence ID" value="BFO19328.1"/>
    <property type="molecule type" value="Genomic_DNA"/>
</dbReference>
<name>A0AAT9HPP1_9ACTN</name>
<dbReference type="AlphaFoldDB" id="A0AAT9HPP1"/>
<accession>A0AAT9HPP1</accession>
<reference evidence="1" key="2">
    <citation type="submission" date="2024-07" db="EMBL/GenBank/DDBJ databases">
        <title>Streptomyces haneummycinica sp. nov., a new antibiotic-producing actinobacterium isolated from marine sediment.</title>
        <authorList>
            <person name="Uemura M."/>
            <person name="Hamada M."/>
            <person name="Hirano S."/>
            <person name="Kobayashi K."/>
            <person name="Ohshiro T."/>
            <person name="Kobayashi T."/>
            <person name="Terahara T."/>
        </authorList>
    </citation>
    <scope>NUCLEOTIDE SEQUENCE</scope>
    <source>
        <strain evidence="1">KM77-8</strain>
    </source>
</reference>
<sequence length="55" mass="5671">MAAQDERAEEFVAGGHGGDPVVPVPYRVAFRAGRLEGAVGCPGGLGEPHRAVEDL</sequence>